<dbReference type="SUPFAM" id="SSF53448">
    <property type="entry name" value="Nucleotide-diphospho-sugar transferases"/>
    <property type="match status" value="1"/>
</dbReference>
<gene>
    <name evidence="4" type="ORF">FNW17_04300</name>
</gene>
<feature type="domain" description="Galactosyltransferase C-terminal" evidence="3">
    <location>
        <begin position="127"/>
        <end position="178"/>
    </location>
</feature>
<evidence type="ECO:0000313" key="5">
    <source>
        <dbReference type="Proteomes" id="UP000318585"/>
    </source>
</evidence>
<dbReference type="Pfam" id="PF00535">
    <property type="entry name" value="Glycos_transf_2"/>
    <property type="match status" value="1"/>
</dbReference>
<organism evidence="4 5">
    <name type="scientific">Flavobacterium franklandianum</name>
    <dbReference type="NCBI Taxonomy" id="2594430"/>
    <lineage>
        <taxon>Bacteria</taxon>
        <taxon>Pseudomonadati</taxon>
        <taxon>Bacteroidota</taxon>
        <taxon>Flavobacteriia</taxon>
        <taxon>Flavobacteriales</taxon>
        <taxon>Flavobacteriaceae</taxon>
        <taxon>Flavobacterium</taxon>
    </lineage>
</organism>
<dbReference type="OrthoDB" id="9801954at2"/>
<protein>
    <submittedName>
        <fullName evidence="4">Glycosyltransferase</fullName>
    </submittedName>
</protein>
<dbReference type="InterPro" id="IPR027791">
    <property type="entry name" value="Galactosyl_T_C"/>
</dbReference>
<evidence type="ECO:0000256" key="1">
    <source>
        <dbReference type="ARBA" id="ARBA00022679"/>
    </source>
</evidence>
<comment type="caution">
    <text evidence="4">The sequence shown here is derived from an EMBL/GenBank/DDBJ whole genome shotgun (WGS) entry which is preliminary data.</text>
</comment>
<evidence type="ECO:0000259" key="3">
    <source>
        <dbReference type="Pfam" id="PF02709"/>
    </source>
</evidence>
<dbReference type="Gene3D" id="3.90.550.10">
    <property type="entry name" value="Spore Coat Polysaccharide Biosynthesis Protein SpsA, Chain A"/>
    <property type="match status" value="1"/>
</dbReference>
<keyword evidence="1 4" id="KW-0808">Transferase</keyword>
<dbReference type="RefSeq" id="WP_144070955.1">
    <property type="nucleotide sequence ID" value="NZ_VJZR01000002.1"/>
</dbReference>
<sequence>MFLSVIIPTYNRYDLLRKCLDNLMPDVQTIDSTKFEIIVSDDSKQNEEIKNLKSEYPFVHFISGPQKGPASNRNNGAKQAKGDWLVFIDDDCLPDHDILLSYLNEINKGVYRGIEGYINADRHRERFDEQCPMNLTGGCFWTCNIAVEKEVFNKLGGFDEGFPFAALEDTDFYERLKAVVNTTFIASAKVIHPWRRADKWANYKKWIKSHQYAIKKANTPKNFKYRVKRINLFVGSFFKNGKNLLEYKFKGFYFYLEISYCHFLLIFY</sequence>
<dbReference type="GO" id="GO:0016758">
    <property type="term" value="F:hexosyltransferase activity"/>
    <property type="evidence" value="ECO:0007669"/>
    <property type="project" value="UniProtKB-ARBA"/>
</dbReference>
<reference evidence="4 5" key="1">
    <citation type="submission" date="2019-07" db="EMBL/GenBank/DDBJ databases">
        <title>Novel species of Flavobacterium.</title>
        <authorList>
            <person name="Liu Q."/>
            <person name="Xin Y.-H."/>
        </authorList>
    </citation>
    <scope>NUCLEOTIDE SEQUENCE [LARGE SCALE GENOMIC DNA]</scope>
    <source>
        <strain evidence="4 5">LB3P56</strain>
    </source>
</reference>
<evidence type="ECO:0000259" key="2">
    <source>
        <dbReference type="Pfam" id="PF00535"/>
    </source>
</evidence>
<evidence type="ECO:0000313" key="4">
    <source>
        <dbReference type="EMBL" id="TRX22997.1"/>
    </source>
</evidence>
<dbReference type="InterPro" id="IPR029044">
    <property type="entry name" value="Nucleotide-diphossugar_trans"/>
</dbReference>
<proteinExistence type="predicted"/>
<dbReference type="AlphaFoldDB" id="A0A553CR86"/>
<accession>A0A553CR86</accession>
<feature type="domain" description="Glycosyltransferase 2-like" evidence="2">
    <location>
        <begin position="4"/>
        <end position="109"/>
    </location>
</feature>
<name>A0A553CR86_9FLAO</name>
<dbReference type="EMBL" id="VJZR01000002">
    <property type="protein sequence ID" value="TRX22997.1"/>
    <property type="molecule type" value="Genomic_DNA"/>
</dbReference>
<dbReference type="InterPro" id="IPR001173">
    <property type="entry name" value="Glyco_trans_2-like"/>
</dbReference>
<dbReference type="Proteomes" id="UP000318585">
    <property type="component" value="Unassembled WGS sequence"/>
</dbReference>
<dbReference type="PANTHER" id="PTHR22916">
    <property type="entry name" value="GLYCOSYLTRANSFERASE"/>
    <property type="match status" value="1"/>
</dbReference>
<dbReference type="Pfam" id="PF02709">
    <property type="entry name" value="Glyco_transf_7C"/>
    <property type="match status" value="1"/>
</dbReference>
<keyword evidence="5" id="KW-1185">Reference proteome</keyword>